<keyword evidence="3" id="KW-0946">Virion</keyword>
<keyword evidence="1" id="KW-1048">Host nucleus</keyword>
<evidence type="ECO:0000256" key="4">
    <source>
        <dbReference type="ARBA" id="ARBA00022921"/>
    </source>
</evidence>
<organism evidence="6">
    <name type="scientific">Beluga whale alphaherpesvirus 1</name>
    <dbReference type="NCBI Taxonomy" id="1434720"/>
    <lineage>
        <taxon>Viruses</taxon>
        <taxon>Duplodnaviria</taxon>
        <taxon>Heunggongvirae</taxon>
        <taxon>Peploviricota</taxon>
        <taxon>Herviviricetes</taxon>
        <taxon>Herpesvirales</taxon>
        <taxon>Orthoherpesviridae</taxon>
        <taxon>Alphaherpesvirinae</taxon>
        <taxon>Varicellovirus</taxon>
        <taxon>Varicellovirus monodontidalpha1</taxon>
        <taxon>Monodontid alphaherpesvirus 1</taxon>
    </lineage>
</organism>
<dbReference type="InterPro" id="IPR004286">
    <property type="entry name" value="Herpes_UL16/UL94"/>
</dbReference>
<sequence length="351" mass="38057">MEPLPDPRRAGRAESRDAAVRAVADALYEDLAGVRLVRADSRVKIYAAATVLSKPLSELLPPGPAGTLVRVMLYVTRPRALGLPPGRFHVLAVFNATAAFAFTAHVRARARLGGALLQMRFADAERTEPPEGLPDVAAEDAAPDPEPAFDVCAFAAPGRPPRTDDCVAVAPGAWWSFAERKLYFLRMDEPLLSLCPAGWRARDLGAVLHRLLSHPEGCEECRPPPHIDTVNLGAEEAAPDACVCAAPCLWRKARQREVPVAGDGDLFRVLFLDRVAVVRFLVPRGRAKVVRSPSDLIVGLDGHLNPVPVNDAGWRLVEVDRVAANVLICGCPRLRVACARDRWVKGAALWL</sequence>
<dbReference type="GO" id="GO:0044423">
    <property type="term" value="C:virion component"/>
    <property type="evidence" value="ECO:0007669"/>
    <property type="project" value="UniProtKB-KW"/>
</dbReference>
<accession>A0A286MM66</accession>
<dbReference type="EMBL" id="MF678601">
    <property type="protein sequence ID" value="ASW27092.1"/>
    <property type="molecule type" value="Genomic_DNA"/>
</dbReference>
<keyword evidence="7" id="KW-1185">Reference proteome</keyword>
<name>A0A286MM66_9ALPH</name>
<evidence type="ECO:0000256" key="1">
    <source>
        <dbReference type="ARBA" id="ARBA00022562"/>
    </source>
</evidence>
<keyword evidence="2" id="KW-0920">Virion tegument</keyword>
<dbReference type="RefSeq" id="YP_010084976.1">
    <property type="nucleotide sequence ID" value="NC_055166.1"/>
</dbReference>
<dbReference type="GeneID" id="65099997"/>
<protein>
    <submittedName>
        <fullName evidence="6">Tegument protein UL16</fullName>
    </submittedName>
</protein>
<evidence type="ECO:0000256" key="5">
    <source>
        <dbReference type="ARBA" id="ARBA00023200"/>
    </source>
</evidence>
<evidence type="ECO:0000256" key="2">
    <source>
        <dbReference type="ARBA" id="ARBA00022580"/>
    </source>
</evidence>
<keyword evidence="4" id="KW-0426">Late protein</keyword>
<gene>
    <name evidence="6" type="primary">UL16</name>
</gene>
<keyword evidence="5" id="KW-1035">Host cytoplasm</keyword>
<evidence type="ECO:0000256" key="3">
    <source>
        <dbReference type="ARBA" id="ARBA00022844"/>
    </source>
</evidence>
<dbReference type="Pfam" id="PF03044">
    <property type="entry name" value="Herpes_UL16"/>
    <property type="match status" value="1"/>
</dbReference>
<dbReference type="KEGG" id="vg:65099997"/>
<reference evidence="6" key="1">
    <citation type="submission" date="2017-08" db="EMBL/GenBank/DDBJ databases">
        <title>Genome sequence of an alphaherpesvirus from a beluga whale (Delphinapterus leucas).</title>
        <authorList>
            <person name="Davison A.J."/>
            <person name="Nielsen O."/>
            <person name="Subramaniam K."/>
            <person name="Jacob J.M."/>
            <person name="Romero C.H."/>
            <person name="Burek-Huntington K.A."/>
            <person name="Waltzek T.B."/>
        </authorList>
    </citation>
    <scope>NUCLEOTIDE SEQUENCE [LARGE SCALE GENOMIC DNA]</scope>
    <source>
        <strain evidence="6">LN3131-1</strain>
    </source>
</reference>
<evidence type="ECO:0000313" key="6">
    <source>
        <dbReference type="EMBL" id="ASW27092.1"/>
    </source>
</evidence>
<evidence type="ECO:0000313" key="7">
    <source>
        <dbReference type="Proteomes" id="UP000297205"/>
    </source>
</evidence>
<proteinExistence type="predicted"/>
<dbReference type="Proteomes" id="UP000297205">
    <property type="component" value="Segment"/>
</dbReference>